<accession>A0A917F318</accession>
<dbReference type="Gene3D" id="3.50.50.60">
    <property type="entry name" value="FAD/NAD(P)-binding domain"/>
    <property type="match status" value="2"/>
</dbReference>
<evidence type="ECO:0000256" key="4">
    <source>
        <dbReference type="ARBA" id="ARBA00022827"/>
    </source>
</evidence>
<comment type="cofactor">
    <cofactor evidence="1">
        <name>FAD</name>
        <dbReference type="ChEBI" id="CHEBI:57692"/>
    </cofactor>
</comment>
<dbReference type="Proteomes" id="UP000606044">
    <property type="component" value="Unassembled WGS sequence"/>
</dbReference>
<keyword evidence="3" id="KW-0285">Flavoprotein</keyword>
<dbReference type="AlphaFoldDB" id="A0A917F318"/>
<dbReference type="Pfam" id="PF07992">
    <property type="entry name" value="Pyr_redox_2"/>
    <property type="match status" value="1"/>
</dbReference>
<dbReference type="InterPro" id="IPR050260">
    <property type="entry name" value="FAD-bd_OxRdtase"/>
</dbReference>
<dbReference type="Pfam" id="PF18267">
    <property type="entry name" value="Rubredoxin_C"/>
    <property type="match status" value="1"/>
</dbReference>
<dbReference type="PRINTS" id="PR00411">
    <property type="entry name" value="PNDRDTASEI"/>
</dbReference>
<comment type="caution">
    <text evidence="7">The sequence shown here is derived from an EMBL/GenBank/DDBJ whole genome shotgun (WGS) entry which is preliminary data.</text>
</comment>
<dbReference type="InterPro" id="IPR023753">
    <property type="entry name" value="FAD/NAD-binding_dom"/>
</dbReference>
<gene>
    <name evidence="7" type="ORF">GCM10007301_01720</name>
</gene>
<dbReference type="GO" id="GO:0016491">
    <property type="term" value="F:oxidoreductase activity"/>
    <property type="evidence" value="ECO:0007669"/>
    <property type="project" value="InterPro"/>
</dbReference>
<protein>
    <submittedName>
        <fullName evidence="7">Pyridine nucleotide-disulfide oxidoreductase</fullName>
    </submittedName>
</protein>
<dbReference type="RefSeq" id="WP_188574514.1">
    <property type="nucleotide sequence ID" value="NZ_BMCT01000001.1"/>
</dbReference>
<dbReference type="SUPFAM" id="SSF51905">
    <property type="entry name" value="FAD/NAD(P)-binding domain"/>
    <property type="match status" value="2"/>
</dbReference>
<evidence type="ECO:0000313" key="7">
    <source>
        <dbReference type="EMBL" id="GGF45890.1"/>
    </source>
</evidence>
<evidence type="ECO:0000256" key="1">
    <source>
        <dbReference type="ARBA" id="ARBA00001974"/>
    </source>
</evidence>
<reference evidence="7" key="2">
    <citation type="submission" date="2020-09" db="EMBL/GenBank/DDBJ databases">
        <authorList>
            <person name="Sun Q."/>
            <person name="Sedlacek I."/>
        </authorList>
    </citation>
    <scope>NUCLEOTIDE SEQUENCE</scope>
    <source>
        <strain evidence="7">CCM 7897</strain>
    </source>
</reference>
<evidence type="ECO:0000259" key="5">
    <source>
        <dbReference type="Pfam" id="PF07992"/>
    </source>
</evidence>
<dbReference type="PANTHER" id="PTHR43429:SF3">
    <property type="entry name" value="NITRITE REDUCTASE [NAD(P)H]"/>
    <property type="match status" value="1"/>
</dbReference>
<dbReference type="InterPro" id="IPR041575">
    <property type="entry name" value="Rubredoxin_C"/>
</dbReference>
<evidence type="ECO:0000256" key="3">
    <source>
        <dbReference type="ARBA" id="ARBA00022630"/>
    </source>
</evidence>
<dbReference type="PRINTS" id="PR00368">
    <property type="entry name" value="FADPNR"/>
</dbReference>
<dbReference type="InterPro" id="IPR016156">
    <property type="entry name" value="FAD/NAD-linked_Rdtase_dimer_sf"/>
</dbReference>
<keyword evidence="8" id="KW-1185">Reference proteome</keyword>
<feature type="domain" description="NADH-rubredoxin oxidoreductase C-terminal" evidence="6">
    <location>
        <begin position="315"/>
        <end position="381"/>
    </location>
</feature>
<organism evidence="7 8">
    <name type="scientific">Azorhizobium oxalatiphilum</name>
    <dbReference type="NCBI Taxonomy" id="980631"/>
    <lineage>
        <taxon>Bacteria</taxon>
        <taxon>Pseudomonadati</taxon>
        <taxon>Pseudomonadota</taxon>
        <taxon>Alphaproteobacteria</taxon>
        <taxon>Hyphomicrobiales</taxon>
        <taxon>Xanthobacteraceae</taxon>
        <taxon>Azorhizobium</taxon>
    </lineage>
</organism>
<dbReference type="PANTHER" id="PTHR43429">
    <property type="entry name" value="PYRIDINE NUCLEOTIDE-DISULFIDE OXIDOREDUCTASE DOMAIN-CONTAINING"/>
    <property type="match status" value="1"/>
</dbReference>
<sequence>MSEPLVIIGNGMAAAKLCEELSARALGRHAVAVVGAEPTLAYNRVLLSEVLAGRMPAADTELKTAGWWRAQGVTLLYGTPAAAIDRAARAVVLADGQRLPFSRLVLATGSHPIRLPLPGADLPGVTTFRDLADVDALLKAARPGVKAVVIGGGLLGLEAATGLAGAGVDTTLVHVMDRLMERQLDATAARLLREAVEAQGVTVELNAHSEAVTGETCATGLQLKDGRLLEADLIVMACGVRPNADLARAAGLACNRGVIVDDRLSTDDPDIFALGECAEHRGLAYGLVAPAYEQARVLAAHLAGRPAAYEGSTVSTNLKVSGVPVFSAGDISGTGTEDIVLNDRGLKIYRRLFVRDGVLQGAVLFGDTADGLYYLDLITNRTPIAELRTELAFGRPALAA</sequence>
<name>A0A917F318_9HYPH</name>
<evidence type="ECO:0000313" key="8">
    <source>
        <dbReference type="Proteomes" id="UP000606044"/>
    </source>
</evidence>
<reference evidence="7" key="1">
    <citation type="journal article" date="2014" name="Int. J. Syst. Evol. Microbiol.">
        <title>Complete genome sequence of Corynebacterium casei LMG S-19264T (=DSM 44701T), isolated from a smear-ripened cheese.</title>
        <authorList>
            <consortium name="US DOE Joint Genome Institute (JGI-PGF)"/>
            <person name="Walter F."/>
            <person name="Albersmeier A."/>
            <person name="Kalinowski J."/>
            <person name="Ruckert C."/>
        </authorList>
    </citation>
    <scope>NUCLEOTIDE SEQUENCE</scope>
    <source>
        <strain evidence="7">CCM 7897</strain>
    </source>
</reference>
<dbReference type="EMBL" id="BMCT01000001">
    <property type="protein sequence ID" value="GGF45890.1"/>
    <property type="molecule type" value="Genomic_DNA"/>
</dbReference>
<comment type="similarity">
    <text evidence="2">Belongs to the FAD-dependent oxidoreductase family.</text>
</comment>
<dbReference type="Gene3D" id="3.30.390.30">
    <property type="match status" value="1"/>
</dbReference>
<evidence type="ECO:0000256" key="2">
    <source>
        <dbReference type="ARBA" id="ARBA00006442"/>
    </source>
</evidence>
<feature type="domain" description="FAD/NAD(P)-binding" evidence="5">
    <location>
        <begin position="5"/>
        <end position="286"/>
    </location>
</feature>
<proteinExistence type="inferred from homology"/>
<keyword evidence="4" id="KW-0274">FAD</keyword>
<evidence type="ECO:0000259" key="6">
    <source>
        <dbReference type="Pfam" id="PF18267"/>
    </source>
</evidence>
<dbReference type="InterPro" id="IPR036188">
    <property type="entry name" value="FAD/NAD-bd_sf"/>
</dbReference>